<dbReference type="AlphaFoldDB" id="A0A0X3PQS7"/>
<feature type="region of interest" description="Disordered" evidence="1">
    <location>
        <begin position="65"/>
        <end position="92"/>
    </location>
</feature>
<evidence type="ECO:0000313" key="2">
    <source>
        <dbReference type="EMBL" id="JAP54303.1"/>
    </source>
</evidence>
<protein>
    <submittedName>
        <fullName evidence="2">Uncharacterized protein</fullName>
    </submittedName>
</protein>
<sequence length="489" mass="55519">MLDPHAADPAVLQTSNNTSSERVVTPKFVDNDDQKEVHSVTPAKAIAPVKSSCSNYEFYTNLNASELPGSATTPQTPAEEPAKEPPKKRRVKMPKRYEGISPPRNMTRPNMCSKDEKDFPVNKVAESMEAPPSYVYVTTQAGMNFRLNFVATNVTFEPLFICPRKRRPKPNEKDIQVIAHETVVEEYDTASDRLFITRPKFIVEPYQDEPDKVVLPPLRVYTSNQLRRNPESISRPQRSATVGFIYVRFDGILMKIRVKPLPITKVKMPVTDDVKATMERLRMPSSDSGKNRAQLLVRYNNDVLKISFGLSECSLSRLPERKSLAIQTEAKVVLRSEYCPVAQKMVYIPIPESTYYYKDPMIDIRRLNDHFARMKIHPLWKHEMFHKRVSAMRGSGTIEQMVEKVMKRSRGSVLVFEGFNAVATAMGGLLCARVSDGVQLYESKMHSYLGYIEQEPSPKDVNVSSSAELQIKRKPVSQVNDVDLINTEI</sequence>
<evidence type="ECO:0000256" key="1">
    <source>
        <dbReference type="SAM" id="MobiDB-lite"/>
    </source>
</evidence>
<proteinExistence type="predicted"/>
<dbReference type="EMBL" id="GEEE01008922">
    <property type="protein sequence ID" value="JAP54303.1"/>
    <property type="molecule type" value="Transcribed_RNA"/>
</dbReference>
<feature type="region of interest" description="Disordered" evidence="1">
    <location>
        <begin position="1"/>
        <end position="36"/>
    </location>
</feature>
<gene>
    <name evidence="2" type="ORF">TR111611</name>
</gene>
<organism evidence="2">
    <name type="scientific">Schistocephalus solidus</name>
    <name type="common">Tapeworm</name>
    <dbReference type="NCBI Taxonomy" id="70667"/>
    <lineage>
        <taxon>Eukaryota</taxon>
        <taxon>Metazoa</taxon>
        <taxon>Spiralia</taxon>
        <taxon>Lophotrochozoa</taxon>
        <taxon>Platyhelminthes</taxon>
        <taxon>Cestoda</taxon>
        <taxon>Eucestoda</taxon>
        <taxon>Diphyllobothriidea</taxon>
        <taxon>Diphyllobothriidae</taxon>
        <taxon>Schistocephalus</taxon>
    </lineage>
</organism>
<name>A0A0X3PQS7_SCHSO</name>
<accession>A0A0X3PQS7</accession>
<reference evidence="2" key="1">
    <citation type="submission" date="2016-01" db="EMBL/GenBank/DDBJ databases">
        <title>Reference transcriptome for the parasite Schistocephalus solidus: insights into the molecular evolution of parasitism.</title>
        <authorList>
            <person name="Hebert F.O."/>
            <person name="Grambauer S."/>
            <person name="Barber I."/>
            <person name="Landry C.R."/>
            <person name="Aubin-Horth N."/>
        </authorList>
    </citation>
    <scope>NUCLEOTIDE SEQUENCE</scope>
</reference>
<feature type="compositionally biased region" description="Polar residues" evidence="1">
    <location>
        <begin position="12"/>
        <end position="22"/>
    </location>
</feature>